<evidence type="ECO:0000313" key="1">
    <source>
        <dbReference type="EMBL" id="GHE96033.1"/>
    </source>
</evidence>
<name>A0ABQ3J1K6_9GAMM</name>
<reference evidence="2" key="1">
    <citation type="journal article" date="2019" name="Int. J. Syst. Evol. Microbiol.">
        <title>The Global Catalogue of Microorganisms (GCM) 10K type strain sequencing project: providing services to taxonomists for standard genome sequencing and annotation.</title>
        <authorList>
            <consortium name="The Broad Institute Genomics Platform"/>
            <consortium name="The Broad Institute Genome Sequencing Center for Infectious Disease"/>
            <person name="Wu L."/>
            <person name="Ma J."/>
        </authorList>
    </citation>
    <scope>NUCLEOTIDE SEQUENCE [LARGE SCALE GENOMIC DNA]</scope>
    <source>
        <strain evidence="2">CGMCC 1.15922</strain>
    </source>
</reference>
<comment type="caution">
    <text evidence="1">The sequence shown here is derived from an EMBL/GenBank/DDBJ whole genome shotgun (WGS) entry which is preliminary data.</text>
</comment>
<keyword evidence="2" id="KW-1185">Reference proteome</keyword>
<dbReference type="InterPro" id="IPR011990">
    <property type="entry name" value="TPR-like_helical_dom_sf"/>
</dbReference>
<dbReference type="SUPFAM" id="SSF48452">
    <property type="entry name" value="TPR-like"/>
    <property type="match status" value="1"/>
</dbReference>
<proteinExistence type="predicted"/>
<accession>A0ABQ3J1K6</accession>
<sequence length="144" mass="16931">MENQQWQSLLKLGNESFHEKEWKKAEYFYSEAYDLLAFSYRKNPMCADTLMAWVCSCHNLSKLYEYKGNLTLALKFLMVPHEYLLSITQSIIDDEDVKLIAFKALSFTLPPILSFNNKHPICNNCIEKFKSLKQLLELQKNTIH</sequence>
<evidence type="ECO:0000313" key="2">
    <source>
        <dbReference type="Proteomes" id="UP000626370"/>
    </source>
</evidence>
<organism evidence="1 2">
    <name type="scientific">Thalassotalea profundi</name>
    <dbReference type="NCBI Taxonomy" id="2036687"/>
    <lineage>
        <taxon>Bacteria</taxon>
        <taxon>Pseudomonadati</taxon>
        <taxon>Pseudomonadota</taxon>
        <taxon>Gammaproteobacteria</taxon>
        <taxon>Alteromonadales</taxon>
        <taxon>Colwelliaceae</taxon>
        <taxon>Thalassotalea</taxon>
    </lineage>
</organism>
<dbReference type="Proteomes" id="UP000626370">
    <property type="component" value="Unassembled WGS sequence"/>
</dbReference>
<gene>
    <name evidence="1" type="ORF">GCM10011501_27070</name>
</gene>
<dbReference type="RefSeq" id="WP_189378787.1">
    <property type="nucleotide sequence ID" value="NZ_BNAH01000011.1"/>
</dbReference>
<protein>
    <recommendedName>
        <fullName evidence="3">Tetratricopeptide repeat protein</fullName>
    </recommendedName>
</protein>
<dbReference type="EMBL" id="BNAH01000011">
    <property type="protein sequence ID" value="GHE96033.1"/>
    <property type="molecule type" value="Genomic_DNA"/>
</dbReference>
<evidence type="ECO:0008006" key="3">
    <source>
        <dbReference type="Google" id="ProtNLM"/>
    </source>
</evidence>